<reference evidence="1" key="2">
    <citation type="journal article" date="2015" name="Data Brief">
        <title>Shoot transcriptome of the giant reed, Arundo donax.</title>
        <authorList>
            <person name="Barrero R.A."/>
            <person name="Guerrero F.D."/>
            <person name="Moolhuijzen P."/>
            <person name="Goolsby J.A."/>
            <person name="Tidwell J."/>
            <person name="Bellgard S.E."/>
            <person name="Bellgard M.I."/>
        </authorList>
    </citation>
    <scope>NUCLEOTIDE SEQUENCE</scope>
    <source>
        <tissue evidence="1">Shoot tissue taken approximately 20 cm above the soil surface</tissue>
    </source>
</reference>
<name>A0A0A9AI75_ARUDO</name>
<sequence>MFHFTRNLYQDSVIVLL</sequence>
<proteinExistence type="predicted"/>
<dbReference type="AlphaFoldDB" id="A0A0A9AI75"/>
<evidence type="ECO:0000313" key="1">
    <source>
        <dbReference type="EMBL" id="JAD48605.1"/>
    </source>
</evidence>
<reference evidence="1" key="1">
    <citation type="submission" date="2014-09" db="EMBL/GenBank/DDBJ databases">
        <authorList>
            <person name="Magalhaes I.L.F."/>
            <person name="Oliveira U."/>
            <person name="Santos F.R."/>
            <person name="Vidigal T.H.D.A."/>
            <person name="Brescovit A.D."/>
            <person name="Santos A.J."/>
        </authorList>
    </citation>
    <scope>NUCLEOTIDE SEQUENCE</scope>
    <source>
        <tissue evidence="1">Shoot tissue taken approximately 20 cm above the soil surface</tissue>
    </source>
</reference>
<accession>A0A0A9AI75</accession>
<protein>
    <submittedName>
        <fullName evidence="1">Uncharacterized protein</fullName>
    </submittedName>
</protein>
<dbReference type="EMBL" id="GBRH01249290">
    <property type="protein sequence ID" value="JAD48605.1"/>
    <property type="molecule type" value="Transcribed_RNA"/>
</dbReference>
<organism evidence="1">
    <name type="scientific">Arundo donax</name>
    <name type="common">Giant reed</name>
    <name type="synonym">Donax arundinaceus</name>
    <dbReference type="NCBI Taxonomy" id="35708"/>
    <lineage>
        <taxon>Eukaryota</taxon>
        <taxon>Viridiplantae</taxon>
        <taxon>Streptophyta</taxon>
        <taxon>Embryophyta</taxon>
        <taxon>Tracheophyta</taxon>
        <taxon>Spermatophyta</taxon>
        <taxon>Magnoliopsida</taxon>
        <taxon>Liliopsida</taxon>
        <taxon>Poales</taxon>
        <taxon>Poaceae</taxon>
        <taxon>PACMAD clade</taxon>
        <taxon>Arundinoideae</taxon>
        <taxon>Arundineae</taxon>
        <taxon>Arundo</taxon>
    </lineage>
</organism>